<proteinExistence type="predicted"/>
<accession>A0A382CD38</accession>
<dbReference type="AlphaFoldDB" id="A0A382CD38"/>
<evidence type="ECO:0000313" key="1">
    <source>
        <dbReference type="EMBL" id="SVB24006.1"/>
    </source>
</evidence>
<gene>
    <name evidence="1" type="ORF">METZ01_LOCUS176860</name>
</gene>
<protein>
    <submittedName>
        <fullName evidence="1">Uncharacterized protein</fullName>
    </submittedName>
</protein>
<organism evidence="1">
    <name type="scientific">marine metagenome</name>
    <dbReference type="NCBI Taxonomy" id="408172"/>
    <lineage>
        <taxon>unclassified sequences</taxon>
        <taxon>metagenomes</taxon>
        <taxon>ecological metagenomes</taxon>
    </lineage>
</organism>
<sequence length="144" mass="14603">MANIIPDAFKLELLSGTHNFASGGDTFKIALYATTLGPPYTTASTVYSTDNEVSSSGTSYPAGGNALDGQGVSVPGSNTATVDFDNEVFSGVTLTSLGAAIYNTSASNKLCLVIDFGGDKVATSGDFTIQFPADAATTAIIQVA</sequence>
<reference evidence="1" key="1">
    <citation type="submission" date="2018-05" db="EMBL/GenBank/DDBJ databases">
        <authorList>
            <person name="Lanie J.A."/>
            <person name="Ng W.-L."/>
            <person name="Kazmierczak K.M."/>
            <person name="Andrzejewski T.M."/>
            <person name="Davidsen T.M."/>
            <person name="Wayne K.J."/>
            <person name="Tettelin H."/>
            <person name="Glass J.I."/>
            <person name="Rusch D."/>
            <person name="Podicherti R."/>
            <person name="Tsui H.-C.T."/>
            <person name="Winkler M.E."/>
        </authorList>
    </citation>
    <scope>NUCLEOTIDE SEQUENCE</scope>
</reference>
<name>A0A382CD38_9ZZZZ</name>
<dbReference type="EMBL" id="UINC01033944">
    <property type="protein sequence ID" value="SVB24006.1"/>
    <property type="molecule type" value="Genomic_DNA"/>
</dbReference>